<name>A0A3L6FSC3_MAIZE</name>
<sequence length="9" mass="961">MGLGRTTLL</sequence>
<evidence type="ECO:0000313" key="1">
    <source>
        <dbReference type="EMBL" id="PWZ36984.1"/>
    </source>
</evidence>
<protein>
    <submittedName>
        <fullName evidence="1">Uncharacterized protein</fullName>
    </submittedName>
</protein>
<dbReference type="Proteomes" id="UP000251960">
    <property type="component" value="Chromosome 2"/>
</dbReference>
<dbReference type="EMBL" id="NCVQ01000003">
    <property type="protein sequence ID" value="PWZ36984.1"/>
    <property type="molecule type" value="Genomic_DNA"/>
</dbReference>
<gene>
    <name evidence="1" type="ORF">Zm00014a_011682</name>
</gene>
<proteinExistence type="predicted"/>
<comment type="caution">
    <text evidence="1">The sequence shown here is derived from an EMBL/GenBank/DDBJ whole genome shotgun (WGS) entry which is preliminary data.</text>
</comment>
<organism evidence="1">
    <name type="scientific">Zea mays</name>
    <name type="common">Maize</name>
    <dbReference type="NCBI Taxonomy" id="4577"/>
    <lineage>
        <taxon>Eukaryota</taxon>
        <taxon>Viridiplantae</taxon>
        <taxon>Streptophyta</taxon>
        <taxon>Embryophyta</taxon>
        <taxon>Tracheophyta</taxon>
        <taxon>Spermatophyta</taxon>
        <taxon>Magnoliopsida</taxon>
        <taxon>Liliopsida</taxon>
        <taxon>Poales</taxon>
        <taxon>Poaceae</taxon>
        <taxon>PACMAD clade</taxon>
        <taxon>Panicoideae</taxon>
        <taxon>Andropogonodae</taxon>
        <taxon>Andropogoneae</taxon>
        <taxon>Tripsacinae</taxon>
        <taxon>Zea</taxon>
    </lineage>
</organism>
<reference evidence="1" key="1">
    <citation type="journal article" date="2018" name="Nat. Genet.">
        <title>Extensive intraspecific gene order and gene structural variations between Mo17 and other maize genomes.</title>
        <authorList>
            <person name="Sun S."/>
            <person name="Zhou Y."/>
            <person name="Chen J."/>
            <person name="Shi J."/>
            <person name="Zhao H."/>
            <person name="Zhao H."/>
            <person name="Song W."/>
            <person name="Zhang M."/>
            <person name="Cui Y."/>
            <person name="Dong X."/>
            <person name="Liu H."/>
            <person name="Ma X."/>
            <person name="Jiao Y."/>
            <person name="Wang B."/>
            <person name="Wei X."/>
            <person name="Stein J.C."/>
            <person name="Glaubitz J.C."/>
            <person name="Lu F."/>
            <person name="Yu G."/>
            <person name="Liang C."/>
            <person name="Fengler K."/>
            <person name="Li B."/>
            <person name="Rafalski A."/>
            <person name="Schnable P.S."/>
            <person name="Ware D.H."/>
            <person name="Buckler E.S."/>
            <person name="Lai J."/>
        </authorList>
    </citation>
    <scope>NUCLEOTIDE SEQUENCE [LARGE SCALE GENOMIC DNA]</scope>
    <source>
        <tissue evidence="1">Seedling</tissue>
    </source>
</reference>
<accession>A0A3L6FSC3</accession>